<evidence type="ECO:0000313" key="2">
    <source>
        <dbReference type="EMBL" id="NGO78599.1"/>
    </source>
</evidence>
<keyword evidence="3" id="KW-1185">Reference proteome</keyword>
<organism evidence="2 3">
    <name type="scientific">Streptomyces mesophilus</name>
    <dbReference type="NCBI Taxonomy" id="1775132"/>
    <lineage>
        <taxon>Bacteria</taxon>
        <taxon>Bacillati</taxon>
        <taxon>Actinomycetota</taxon>
        <taxon>Actinomycetes</taxon>
        <taxon>Kitasatosporales</taxon>
        <taxon>Streptomycetaceae</taxon>
        <taxon>Streptomyces</taxon>
    </lineage>
</organism>
<gene>
    <name evidence="2" type="ORF">G6045_23510</name>
</gene>
<comment type="caution">
    <text evidence="2">The sequence shown here is derived from an EMBL/GenBank/DDBJ whole genome shotgun (WGS) entry which is preliminary data.</text>
</comment>
<accession>A0A6G4XLZ4</accession>
<protein>
    <submittedName>
        <fullName evidence="2">Uncharacterized protein</fullName>
    </submittedName>
</protein>
<dbReference type="EMBL" id="JAAKZW010000109">
    <property type="protein sequence ID" value="NGO78599.1"/>
    <property type="molecule type" value="Genomic_DNA"/>
</dbReference>
<evidence type="ECO:0000313" key="3">
    <source>
        <dbReference type="Proteomes" id="UP000481109"/>
    </source>
</evidence>
<proteinExistence type="predicted"/>
<reference evidence="2 3" key="1">
    <citation type="submission" date="2020-02" db="EMBL/GenBank/DDBJ databases">
        <title>Whole-genome analyses of novel actinobacteria.</title>
        <authorList>
            <person name="Sahin N."/>
            <person name="Tokatli A."/>
        </authorList>
    </citation>
    <scope>NUCLEOTIDE SEQUENCE [LARGE SCALE GENOMIC DNA]</scope>
    <source>
        <strain evidence="2 3">YC504</strain>
    </source>
</reference>
<evidence type="ECO:0000256" key="1">
    <source>
        <dbReference type="SAM" id="MobiDB-lite"/>
    </source>
</evidence>
<name>A0A6G4XLZ4_9ACTN</name>
<dbReference type="Proteomes" id="UP000481109">
    <property type="component" value="Unassembled WGS sequence"/>
</dbReference>
<dbReference type="AlphaFoldDB" id="A0A6G4XLZ4"/>
<sequence length="133" mass="14506">MRYAPIGLRQGSQAPPSGIRPQAIAGTREPSRARFPIALVRYRWLTSSAGRSLAFVTNGERAMVVLAEGPDDAGEHAVDPEAEGSSEGFVLSNGQHDEYPDRDTVRIDVAYGLTERIVATGSWPRDAQWVVDR</sequence>
<feature type="region of interest" description="Disordered" evidence="1">
    <location>
        <begin position="1"/>
        <end position="27"/>
    </location>
</feature>
<feature type="region of interest" description="Disordered" evidence="1">
    <location>
        <begin position="71"/>
        <end position="97"/>
    </location>
</feature>